<accession>A0AAD3M275</accession>
<keyword evidence="2" id="KW-0371">Homeobox</keyword>
<dbReference type="AlphaFoldDB" id="A0AAD3M275"/>
<keyword evidence="3" id="KW-1185">Reference proteome</keyword>
<reference evidence="2" key="1">
    <citation type="submission" date="2022-08" db="EMBL/GenBank/DDBJ databases">
        <title>Genome sequencing of akame (Lates japonicus).</title>
        <authorList>
            <person name="Hashiguchi Y."/>
            <person name="Takahashi H."/>
        </authorList>
    </citation>
    <scope>NUCLEOTIDE SEQUENCE</scope>
    <source>
        <strain evidence="2">Kochi</strain>
    </source>
</reference>
<dbReference type="EMBL" id="BRZM01000001">
    <property type="protein sequence ID" value="GLD45980.1"/>
    <property type="molecule type" value="Genomic_DNA"/>
</dbReference>
<comment type="caution">
    <text evidence="2">The sequence shown here is derived from an EMBL/GenBank/DDBJ whole genome shotgun (WGS) entry which is preliminary data.</text>
</comment>
<name>A0AAD3M275_LATJO</name>
<sequence length="276" mass="29497">METESCLTFSSQTSRRTPENSPGLEHGGSGGSFLPCDELQKPSHLPPPPPPPPPALPHRLSLRGDLYAAAMGRFGDAAADFTHGAASANPPASPSKHSKFLDSINQDQKGTAISGKPPFYENNSEEQEACSRTTFMAFQLEAGKVFRRLTTRMCRPGTAGAEDRAHRCRKLCEGRPQEEAVVQVQLRPGVIPSLECHDHASPPQQPAGLYGHAGIPSHPPPPPPPVSPSGHQRPLAPQLPGGLRSPSAEVRTNTSLTGLWWRADESQEPGSILSLS</sequence>
<feature type="region of interest" description="Disordered" evidence="1">
    <location>
        <begin position="193"/>
        <end position="276"/>
    </location>
</feature>
<keyword evidence="2" id="KW-0238">DNA-binding</keyword>
<evidence type="ECO:0000313" key="2">
    <source>
        <dbReference type="EMBL" id="GLD45980.1"/>
    </source>
</evidence>
<dbReference type="Proteomes" id="UP001279410">
    <property type="component" value="Unassembled WGS sequence"/>
</dbReference>
<feature type="compositionally biased region" description="Pro residues" evidence="1">
    <location>
        <begin position="44"/>
        <end position="56"/>
    </location>
</feature>
<organism evidence="2 3">
    <name type="scientific">Lates japonicus</name>
    <name type="common">Japanese lates</name>
    <dbReference type="NCBI Taxonomy" id="270547"/>
    <lineage>
        <taxon>Eukaryota</taxon>
        <taxon>Metazoa</taxon>
        <taxon>Chordata</taxon>
        <taxon>Craniata</taxon>
        <taxon>Vertebrata</taxon>
        <taxon>Euteleostomi</taxon>
        <taxon>Actinopterygii</taxon>
        <taxon>Neopterygii</taxon>
        <taxon>Teleostei</taxon>
        <taxon>Neoteleostei</taxon>
        <taxon>Acanthomorphata</taxon>
        <taxon>Carangaria</taxon>
        <taxon>Carangaria incertae sedis</taxon>
        <taxon>Centropomidae</taxon>
        <taxon>Lates</taxon>
    </lineage>
</organism>
<evidence type="ECO:0000313" key="3">
    <source>
        <dbReference type="Proteomes" id="UP001279410"/>
    </source>
</evidence>
<evidence type="ECO:0000256" key="1">
    <source>
        <dbReference type="SAM" id="MobiDB-lite"/>
    </source>
</evidence>
<feature type="compositionally biased region" description="Polar residues" evidence="1">
    <location>
        <begin position="1"/>
        <end position="15"/>
    </location>
</feature>
<dbReference type="GO" id="GO:0003677">
    <property type="term" value="F:DNA binding"/>
    <property type="evidence" value="ECO:0007669"/>
    <property type="project" value="UniProtKB-KW"/>
</dbReference>
<gene>
    <name evidence="2" type="ORF">AKAME5_000041500</name>
</gene>
<feature type="compositionally biased region" description="Pro residues" evidence="1">
    <location>
        <begin position="217"/>
        <end position="227"/>
    </location>
</feature>
<proteinExistence type="predicted"/>
<feature type="region of interest" description="Disordered" evidence="1">
    <location>
        <begin position="1"/>
        <end position="59"/>
    </location>
</feature>
<protein>
    <submittedName>
        <fullName evidence="2">Homeobox protein aristaless-like 3</fullName>
    </submittedName>
</protein>